<evidence type="ECO:0000256" key="5">
    <source>
        <dbReference type="ARBA" id="ARBA00022741"/>
    </source>
</evidence>
<dbReference type="PANTHER" id="PTHR23132">
    <property type="entry name" value="D-ALANINE--D-ALANINE LIGASE"/>
    <property type="match status" value="1"/>
</dbReference>
<keyword evidence="11 12" id="KW-0961">Cell wall biogenesis/degradation</keyword>
<organism evidence="18 19">
    <name type="scientific">Actinocorallia herbida</name>
    <dbReference type="NCBI Taxonomy" id="58109"/>
    <lineage>
        <taxon>Bacteria</taxon>
        <taxon>Bacillati</taxon>
        <taxon>Actinomycetota</taxon>
        <taxon>Actinomycetes</taxon>
        <taxon>Streptosporangiales</taxon>
        <taxon>Thermomonosporaceae</taxon>
        <taxon>Actinocorallia</taxon>
    </lineage>
</organism>
<dbReference type="InterPro" id="IPR000291">
    <property type="entry name" value="D-Ala_lig_Van_CS"/>
</dbReference>
<dbReference type="Gene3D" id="3.30.1490.20">
    <property type="entry name" value="ATP-grasp fold, A domain"/>
    <property type="match status" value="1"/>
</dbReference>
<dbReference type="PANTHER" id="PTHR23132:SF25">
    <property type="entry name" value="D-ALANINE--D-ALANINE LIGASE A"/>
    <property type="match status" value="1"/>
</dbReference>
<comment type="function">
    <text evidence="12">Cell wall formation.</text>
</comment>
<dbReference type="GO" id="GO:0008360">
    <property type="term" value="P:regulation of cell shape"/>
    <property type="evidence" value="ECO:0007669"/>
    <property type="project" value="UniProtKB-KW"/>
</dbReference>
<dbReference type="NCBIfam" id="NF002528">
    <property type="entry name" value="PRK01966.1-4"/>
    <property type="match status" value="1"/>
</dbReference>
<dbReference type="GO" id="GO:0008716">
    <property type="term" value="F:D-alanine-D-alanine ligase activity"/>
    <property type="evidence" value="ECO:0007669"/>
    <property type="project" value="UniProtKB-UniRule"/>
</dbReference>
<keyword evidence="6 16" id="KW-0067">ATP-binding</keyword>
<feature type="active site" evidence="13">
    <location>
        <position position="195"/>
    </location>
</feature>
<dbReference type="InterPro" id="IPR013815">
    <property type="entry name" value="ATP_grasp_subdomain_1"/>
</dbReference>
<proteinExistence type="inferred from homology"/>
<comment type="catalytic activity">
    <reaction evidence="12">
        <text>2 D-alanine + ATP = D-alanyl-D-alanine + ADP + phosphate + H(+)</text>
        <dbReference type="Rhea" id="RHEA:11224"/>
        <dbReference type="ChEBI" id="CHEBI:15378"/>
        <dbReference type="ChEBI" id="CHEBI:30616"/>
        <dbReference type="ChEBI" id="CHEBI:43474"/>
        <dbReference type="ChEBI" id="CHEBI:57416"/>
        <dbReference type="ChEBI" id="CHEBI:57822"/>
        <dbReference type="ChEBI" id="CHEBI:456216"/>
        <dbReference type="EC" id="6.3.2.4"/>
    </reaction>
</comment>
<comment type="caution">
    <text evidence="18">The sequence shown here is derived from an EMBL/GenBank/DDBJ whole genome shotgun (WGS) entry which is preliminary data.</text>
</comment>
<feature type="binding site" evidence="15">
    <location>
        <position position="323"/>
    </location>
    <ligand>
        <name>Mg(2+)</name>
        <dbReference type="ChEBI" id="CHEBI:18420"/>
        <label>1</label>
    </ligand>
</feature>
<dbReference type="InterPro" id="IPR011761">
    <property type="entry name" value="ATP-grasp"/>
</dbReference>
<comment type="subcellular location">
    <subcellularLocation>
        <location evidence="12">Cytoplasm</location>
    </subcellularLocation>
</comment>
<evidence type="ECO:0000256" key="3">
    <source>
        <dbReference type="ARBA" id="ARBA00022598"/>
    </source>
</evidence>
<dbReference type="UniPathway" id="UPA00219"/>
<accession>A0A3N1CQ15</accession>
<feature type="active site" evidence="13">
    <location>
        <position position="17"/>
    </location>
</feature>
<keyword evidence="10 15" id="KW-0464">Manganese</keyword>
<dbReference type="GO" id="GO:0005829">
    <property type="term" value="C:cytosol"/>
    <property type="evidence" value="ECO:0007669"/>
    <property type="project" value="TreeGrafter"/>
</dbReference>
<dbReference type="SUPFAM" id="SSF56059">
    <property type="entry name" value="Glutathione synthetase ATP-binding domain-like"/>
    <property type="match status" value="1"/>
</dbReference>
<dbReference type="PROSITE" id="PS00843">
    <property type="entry name" value="DALA_DALA_LIGASE_1"/>
    <property type="match status" value="1"/>
</dbReference>
<comment type="pathway">
    <text evidence="12">Cell wall biogenesis; peptidoglycan biosynthesis.</text>
</comment>
<dbReference type="Pfam" id="PF07478">
    <property type="entry name" value="Dala_Dala_lig_C"/>
    <property type="match status" value="1"/>
</dbReference>
<evidence type="ECO:0000256" key="8">
    <source>
        <dbReference type="ARBA" id="ARBA00022960"/>
    </source>
</evidence>
<dbReference type="Gene3D" id="3.40.50.20">
    <property type="match status" value="1"/>
</dbReference>
<keyword evidence="8 12" id="KW-0133">Cell shape</keyword>
<dbReference type="PROSITE" id="PS50975">
    <property type="entry name" value="ATP_GRASP"/>
    <property type="match status" value="1"/>
</dbReference>
<dbReference type="Gene3D" id="3.30.470.20">
    <property type="entry name" value="ATP-grasp fold, B domain"/>
    <property type="match status" value="1"/>
</dbReference>
<evidence type="ECO:0000256" key="6">
    <source>
        <dbReference type="ARBA" id="ARBA00022840"/>
    </source>
</evidence>
<evidence type="ECO:0000313" key="19">
    <source>
        <dbReference type="Proteomes" id="UP000272400"/>
    </source>
</evidence>
<dbReference type="Proteomes" id="UP000272400">
    <property type="component" value="Unassembled WGS sequence"/>
</dbReference>
<comment type="similarity">
    <text evidence="2 12">Belongs to the D-alanine--D-alanine ligase family.</text>
</comment>
<evidence type="ECO:0000256" key="12">
    <source>
        <dbReference type="HAMAP-Rule" id="MF_00047"/>
    </source>
</evidence>
<evidence type="ECO:0000256" key="10">
    <source>
        <dbReference type="ARBA" id="ARBA00023211"/>
    </source>
</evidence>
<feature type="binding site" evidence="14">
    <location>
        <begin position="195"/>
        <end position="196"/>
    </location>
    <ligand>
        <name>ATP</name>
        <dbReference type="ChEBI" id="CHEBI:30616"/>
    </ligand>
</feature>
<gene>
    <name evidence="12" type="primary">ddl</name>
    <name evidence="18" type="ORF">EDD29_0865</name>
</gene>
<keyword evidence="19" id="KW-1185">Reference proteome</keyword>
<dbReference type="HAMAP" id="MF_00047">
    <property type="entry name" value="Dala_Dala_lig"/>
    <property type="match status" value="1"/>
</dbReference>
<evidence type="ECO:0000256" key="9">
    <source>
        <dbReference type="ARBA" id="ARBA00022984"/>
    </source>
</evidence>
<dbReference type="AlphaFoldDB" id="A0A3N1CQ15"/>
<keyword evidence="5 14" id="KW-0547">Nucleotide-binding</keyword>
<feature type="domain" description="ATP-grasp" evidence="17">
    <location>
        <begin position="147"/>
        <end position="356"/>
    </location>
</feature>
<dbReference type="InterPro" id="IPR016185">
    <property type="entry name" value="PreATP-grasp_dom_sf"/>
</dbReference>
<feature type="binding site" evidence="15">
    <location>
        <position position="323"/>
    </location>
    <ligand>
        <name>Mg(2+)</name>
        <dbReference type="ChEBI" id="CHEBI:18420"/>
        <label>2</label>
    </ligand>
</feature>
<dbReference type="GO" id="GO:0009252">
    <property type="term" value="P:peptidoglycan biosynthetic process"/>
    <property type="evidence" value="ECO:0007669"/>
    <property type="project" value="UniProtKB-UniRule"/>
</dbReference>
<comment type="cofactor">
    <cofactor evidence="1">
        <name>Mn(2+)</name>
        <dbReference type="ChEBI" id="CHEBI:29035"/>
    </cofactor>
</comment>
<evidence type="ECO:0000256" key="7">
    <source>
        <dbReference type="ARBA" id="ARBA00022842"/>
    </source>
</evidence>
<evidence type="ECO:0000256" key="2">
    <source>
        <dbReference type="ARBA" id="ARBA00010871"/>
    </source>
</evidence>
<feature type="binding site" evidence="14">
    <location>
        <begin position="187"/>
        <end position="189"/>
    </location>
    <ligand>
        <name>ATP</name>
        <dbReference type="ChEBI" id="CHEBI:30616"/>
    </ligand>
</feature>
<dbReference type="FunFam" id="3.30.470.20:FF:000008">
    <property type="entry name" value="D-alanine--D-alanine ligase"/>
    <property type="match status" value="1"/>
</dbReference>
<dbReference type="InterPro" id="IPR011095">
    <property type="entry name" value="Dala_Dala_lig_C"/>
</dbReference>
<dbReference type="NCBIfam" id="NF002378">
    <property type="entry name" value="PRK01372.1"/>
    <property type="match status" value="1"/>
</dbReference>
<dbReference type="EMBL" id="RJKE01000001">
    <property type="protein sequence ID" value="ROO83363.1"/>
    <property type="molecule type" value="Genomic_DNA"/>
</dbReference>
<keyword evidence="9 12" id="KW-0573">Peptidoglycan synthesis</keyword>
<feature type="binding site" evidence="14">
    <location>
        <begin position="225"/>
        <end position="232"/>
    </location>
    <ligand>
        <name>ATP</name>
        <dbReference type="ChEBI" id="CHEBI:30616"/>
    </ligand>
</feature>
<dbReference type="InterPro" id="IPR005905">
    <property type="entry name" value="D_ala_D_ala"/>
</dbReference>
<evidence type="ECO:0000256" key="15">
    <source>
        <dbReference type="PIRSR" id="PIRSR039102-3"/>
    </source>
</evidence>
<dbReference type="GO" id="GO:0046872">
    <property type="term" value="F:metal ion binding"/>
    <property type="evidence" value="ECO:0007669"/>
    <property type="project" value="UniProtKB-KW"/>
</dbReference>
<sequence length="366" mass="39393">MPEKITVAVVFGGRSSEHAISCVTAGSVMAAIDPDRYEVLPIGIARDGRWVLARDERLAISDGALPEVSGDGPALALPFDPDAAGLVTIEPHEIPRALGKVDVVLPLLHGPYGEDGTIQGMLELANLRYVGAGVLASAVGMDKAFMKLVWQAQGLPVGPYVIITDREWRLERERKLDEVKQLGWPVFVKPARAGSSMGISKVSRAEDLVPAIEAAREHDPKLIIESGIEGVEVECGVLEGVGDGPNEASLPAEIVMLGEHDFYDFETKYLDGTSRLEIPAGLPGEVVERLRATAVRAFDALGCEGLARVDFFVTPEHDLVLNEINTMPGFTPTSAFPQMWAATGLEYSELVDRLIQTALARPLGLR</sequence>
<dbReference type="OrthoDB" id="9813261at2"/>
<dbReference type="RefSeq" id="WP_123662481.1">
    <property type="nucleotide sequence ID" value="NZ_RJKE01000001.1"/>
</dbReference>
<dbReference type="GO" id="GO:0005524">
    <property type="term" value="F:ATP binding"/>
    <property type="evidence" value="ECO:0007669"/>
    <property type="project" value="UniProtKB-UniRule"/>
</dbReference>
<feature type="binding site" evidence="14">
    <location>
        <position position="143"/>
    </location>
    <ligand>
        <name>ATP</name>
        <dbReference type="ChEBI" id="CHEBI:30616"/>
    </ligand>
</feature>
<keyword evidence="12" id="KW-0963">Cytoplasm</keyword>
<keyword evidence="7 15" id="KW-0460">Magnesium</keyword>
<feature type="binding site" evidence="15">
    <location>
        <position position="310"/>
    </location>
    <ligand>
        <name>Mg(2+)</name>
        <dbReference type="ChEBI" id="CHEBI:18420"/>
        <label>1</label>
    </ligand>
</feature>
<reference evidence="18 19" key="1">
    <citation type="submission" date="2018-11" db="EMBL/GenBank/DDBJ databases">
        <title>Sequencing the genomes of 1000 actinobacteria strains.</title>
        <authorList>
            <person name="Klenk H.-P."/>
        </authorList>
    </citation>
    <scope>NUCLEOTIDE SEQUENCE [LARGE SCALE GENOMIC DNA]</scope>
    <source>
        <strain evidence="18 19">DSM 44254</strain>
    </source>
</reference>
<comment type="cofactor">
    <cofactor evidence="15">
        <name>Mg(2+)</name>
        <dbReference type="ChEBI" id="CHEBI:18420"/>
    </cofactor>
    <cofactor evidence="15">
        <name>Mn(2+)</name>
        <dbReference type="ChEBI" id="CHEBI:29035"/>
    </cofactor>
    <text evidence="15">Binds 2 magnesium or manganese ions per subunit.</text>
</comment>
<evidence type="ECO:0000256" key="11">
    <source>
        <dbReference type="ARBA" id="ARBA00023316"/>
    </source>
</evidence>
<feature type="active site" evidence="13">
    <location>
        <position position="334"/>
    </location>
</feature>
<feature type="binding site" evidence="14">
    <location>
        <begin position="322"/>
        <end position="323"/>
    </location>
    <ligand>
        <name>ATP</name>
        <dbReference type="ChEBI" id="CHEBI:30616"/>
    </ligand>
</feature>
<evidence type="ECO:0000256" key="1">
    <source>
        <dbReference type="ARBA" id="ARBA00001936"/>
    </source>
</evidence>
<keyword evidence="3 12" id="KW-0436">Ligase</keyword>
<dbReference type="SUPFAM" id="SSF52440">
    <property type="entry name" value="PreATP-grasp domain"/>
    <property type="match status" value="1"/>
</dbReference>
<evidence type="ECO:0000256" key="16">
    <source>
        <dbReference type="PROSITE-ProRule" id="PRU00409"/>
    </source>
</evidence>
<evidence type="ECO:0000313" key="18">
    <source>
        <dbReference type="EMBL" id="ROO83363.1"/>
    </source>
</evidence>
<feature type="binding site" evidence="15">
    <location>
        <position position="325"/>
    </location>
    <ligand>
        <name>Mg(2+)</name>
        <dbReference type="ChEBI" id="CHEBI:18420"/>
        <label>2</label>
    </ligand>
</feature>
<dbReference type="PIRSF" id="PIRSF039102">
    <property type="entry name" value="Ddl/VanB"/>
    <property type="match status" value="1"/>
</dbReference>
<evidence type="ECO:0000256" key="4">
    <source>
        <dbReference type="ARBA" id="ARBA00022723"/>
    </source>
</evidence>
<dbReference type="PROSITE" id="PS00844">
    <property type="entry name" value="DALA_DALA_LIGASE_2"/>
    <property type="match status" value="1"/>
</dbReference>
<dbReference type="EC" id="6.3.2.4" evidence="12"/>
<name>A0A3N1CQ15_9ACTN</name>
<dbReference type="InterPro" id="IPR011127">
    <property type="entry name" value="Dala_Dala_lig_N"/>
</dbReference>
<evidence type="ECO:0000259" key="17">
    <source>
        <dbReference type="PROSITE" id="PS50975"/>
    </source>
</evidence>
<dbReference type="NCBIfam" id="TIGR01205">
    <property type="entry name" value="D_ala_D_alaTIGR"/>
    <property type="match status" value="1"/>
</dbReference>
<dbReference type="Pfam" id="PF01820">
    <property type="entry name" value="Dala_Dala_lig_N"/>
    <property type="match status" value="1"/>
</dbReference>
<evidence type="ECO:0000256" key="14">
    <source>
        <dbReference type="PIRSR" id="PIRSR039102-2"/>
    </source>
</evidence>
<keyword evidence="4 15" id="KW-0479">Metal-binding</keyword>
<evidence type="ECO:0000256" key="13">
    <source>
        <dbReference type="PIRSR" id="PIRSR039102-1"/>
    </source>
</evidence>
<protein>
    <recommendedName>
        <fullName evidence="12">D-alanine--D-alanine ligase</fullName>
        <ecNumber evidence="12">6.3.2.4</ecNumber>
    </recommendedName>
    <alternativeName>
        <fullName evidence="12">D-Ala-D-Ala ligase</fullName>
    </alternativeName>
    <alternativeName>
        <fullName evidence="12">D-alanylalanine synthetase</fullName>
    </alternativeName>
</protein>
<dbReference type="GO" id="GO:0071555">
    <property type="term" value="P:cell wall organization"/>
    <property type="evidence" value="ECO:0007669"/>
    <property type="project" value="UniProtKB-KW"/>
</dbReference>